<dbReference type="SUPFAM" id="SSF52833">
    <property type="entry name" value="Thioredoxin-like"/>
    <property type="match status" value="1"/>
</dbReference>
<accession>A0A7G7YME0</accession>
<dbReference type="AlphaFoldDB" id="A0A7G7YME0"/>
<dbReference type="CDD" id="cd02972">
    <property type="entry name" value="DsbA_family"/>
    <property type="match status" value="1"/>
</dbReference>
<reference evidence="2 3" key="1">
    <citation type="submission" date="2019-12" db="EMBL/GenBank/DDBJ databases">
        <title>Corynebacterium sp. nov., isolated from feces of the Anser Albifrons in China.</title>
        <authorList>
            <person name="Liu Q."/>
        </authorList>
    </citation>
    <scope>NUCLEOTIDE SEQUENCE [LARGE SCALE GENOMIC DNA]</scope>
    <source>
        <strain evidence="2 3">23H37-10</strain>
    </source>
</reference>
<dbReference type="RefSeq" id="WP_185769217.1">
    <property type="nucleotide sequence ID" value="NZ_CP046883.1"/>
</dbReference>
<feature type="domain" description="Thioredoxin-like fold" evidence="1">
    <location>
        <begin position="74"/>
        <end position="230"/>
    </location>
</feature>
<dbReference type="Gene3D" id="3.40.30.10">
    <property type="entry name" value="Glutaredoxin"/>
    <property type="match status" value="1"/>
</dbReference>
<organism evidence="2 3">
    <name type="scientific">Corynebacterium anserum</name>
    <dbReference type="NCBI Taxonomy" id="2684406"/>
    <lineage>
        <taxon>Bacteria</taxon>
        <taxon>Bacillati</taxon>
        <taxon>Actinomycetota</taxon>
        <taxon>Actinomycetes</taxon>
        <taxon>Mycobacteriales</taxon>
        <taxon>Corynebacteriaceae</taxon>
        <taxon>Corynebacterium</taxon>
    </lineage>
</organism>
<evidence type="ECO:0000313" key="2">
    <source>
        <dbReference type="EMBL" id="QNH95660.1"/>
    </source>
</evidence>
<keyword evidence="3" id="KW-1185">Reference proteome</keyword>
<evidence type="ECO:0000259" key="1">
    <source>
        <dbReference type="Pfam" id="PF13462"/>
    </source>
</evidence>
<evidence type="ECO:0000313" key="3">
    <source>
        <dbReference type="Proteomes" id="UP000515275"/>
    </source>
</evidence>
<sequence length="245" mass="26981">MSQKIKAPSSKGGSGFVWAIVAIVAIAAVVIGLVVWNNSKNNDIATGMPKEEVNFSVRADGDAIVLKSDKAKQDAKKIEIFEDFSCPHCADLHNVDREELRNALNDGKIQLTYHFLNFLDGGKVGSSTRGAAVAMTIAKTGNAEAFWNMHDYFMQHQAEVARTWDYGNYADAASSYDLDESVIDSIRDGSIENVGQNIAKKNEDELKKRRDQVSSPVVYVDGKEFETPTDSQGHPVPWISELLKK</sequence>
<dbReference type="EMBL" id="CP046883">
    <property type="protein sequence ID" value="QNH95660.1"/>
    <property type="molecule type" value="Genomic_DNA"/>
</dbReference>
<dbReference type="Proteomes" id="UP000515275">
    <property type="component" value="Chromosome"/>
</dbReference>
<protein>
    <submittedName>
        <fullName evidence="2">Thioredoxin domain-containing protein</fullName>
    </submittedName>
</protein>
<dbReference type="InterPro" id="IPR036249">
    <property type="entry name" value="Thioredoxin-like_sf"/>
</dbReference>
<name>A0A7G7YME0_9CORY</name>
<dbReference type="Pfam" id="PF13462">
    <property type="entry name" value="Thioredoxin_4"/>
    <property type="match status" value="1"/>
</dbReference>
<dbReference type="KEGG" id="cans:GP473_02265"/>
<dbReference type="InterPro" id="IPR012336">
    <property type="entry name" value="Thioredoxin-like_fold"/>
</dbReference>
<proteinExistence type="predicted"/>
<gene>
    <name evidence="2" type="ORF">GP473_02265</name>
</gene>